<reference evidence="6" key="1">
    <citation type="journal article" date="2019" name="Int. J. Syst. Evol. Microbiol.">
        <title>The Global Catalogue of Microorganisms (GCM) 10K type strain sequencing project: providing services to taxonomists for standard genome sequencing and annotation.</title>
        <authorList>
            <consortium name="The Broad Institute Genomics Platform"/>
            <consortium name="The Broad Institute Genome Sequencing Center for Infectious Disease"/>
            <person name="Wu L."/>
            <person name="Ma J."/>
        </authorList>
    </citation>
    <scope>NUCLEOTIDE SEQUENCE [LARGE SCALE GENOMIC DNA]</scope>
    <source>
        <strain evidence="6">JCM 17551</strain>
    </source>
</reference>
<dbReference type="EMBL" id="BAABBN010000004">
    <property type="protein sequence ID" value="GAA3917172.1"/>
    <property type="molecule type" value="Genomic_DNA"/>
</dbReference>
<gene>
    <name evidence="5" type="primary">pabB</name>
    <name evidence="5" type="ORF">GCM10022277_10120</name>
</gene>
<accession>A0ABP7MBX5</accession>
<dbReference type="InterPro" id="IPR005801">
    <property type="entry name" value="ADC_synthase"/>
</dbReference>
<evidence type="ECO:0000313" key="6">
    <source>
        <dbReference type="Proteomes" id="UP001501565"/>
    </source>
</evidence>
<dbReference type="InterPro" id="IPR015890">
    <property type="entry name" value="Chorismate_C"/>
</dbReference>
<keyword evidence="2" id="KW-0808">Transferase</keyword>
<evidence type="ECO:0000259" key="4">
    <source>
        <dbReference type="Pfam" id="PF04715"/>
    </source>
</evidence>
<dbReference type="EC" id="2.6.1.85" evidence="1"/>
<dbReference type="Pfam" id="PF00425">
    <property type="entry name" value="Chorismate_bind"/>
    <property type="match status" value="1"/>
</dbReference>
<protein>
    <recommendedName>
        <fullName evidence="1">aminodeoxychorismate synthase</fullName>
        <ecNumber evidence="1">2.6.1.85</ecNumber>
    </recommendedName>
</protein>
<evidence type="ECO:0000256" key="1">
    <source>
        <dbReference type="ARBA" id="ARBA00013139"/>
    </source>
</evidence>
<evidence type="ECO:0000313" key="5">
    <source>
        <dbReference type="EMBL" id="GAA3917172.1"/>
    </source>
</evidence>
<keyword evidence="6" id="KW-1185">Reference proteome</keyword>
<comment type="caution">
    <text evidence="5">The sequence shown here is derived from an EMBL/GenBank/DDBJ whole genome shotgun (WGS) entry which is preliminary data.</text>
</comment>
<dbReference type="InterPro" id="IPR019999">
    <property type="entry name" value="Anth_synth_I-like"/>
</dbReference>
<proteinExistence type="predicted"/>
<dbReference type="RefSeq" id="WP_344796124.1">
    <property type="nucleotide sequence ID" value="NZ_BAABBN010000004.1"/>
</dbReference>
<dbReference type="PRINTS" id="PR00095">
    <property type="entry name" value="ANTSNTHASEI"/>
</dbReference>
<dbReference type="Gene3D" id="3.60.120.10">
    <property type="entry name" value="Anthranilate synthase"/>
    <property type="match status" value="1"/>
</dbReference>
<feature type="domain" description="Chorismate-utilising enzyme C-terminal" evidence="3">
    <location>
        <begin position="188"/>
        <end position="441"/>
    </location>
</feature>
<dbReference type="Pfam" id="PF04715">
    <property type="entry name" value="Anth_synt_I_N"/>
    <property type="match status" value="1"/>
</dbReference>
<dbReference type="Proteomes" id="UP001501565">
    <property type="component" value="Unassembled WGS sequence"/>
</dbReference>
<dbReference type="SUPFAM" id="SSF56322">
    <property type="entry name" value="ADC synthase"/>
    <property type="match status" value="1"/>
</dbReference>
<dbReference type="PANTHER" id="PTHR11236:SF50">
    <property type="entry name" value="AMINODEOXYCHORISMATE SYNTHASE COMPONENT 1"/>
    <property type="match status" value="1"/>
</dbReference>
<evidence type="ECO:0000256" key="2">
    <source>
        <dbReference type="ARBA" id="ARBA00022679"/>
    </source>
</evidence>
<dbReference type="PANTHER" id="PTHR11236">
    <property type="entry name" value="AMINOBENZOATE/ANTHRANILATE SYNTHASE"/>
    <property type="match status" value="1"/>
</dbReference>
<organism evidence="5 6">
    <name type="scientific">Litoribacillus peritrichatus</name>
    <dbReference type="NCBI Taxonomy" id="718191"/>
    <lineage>
        <taxon>Bacteria</taxon>
        <taxon>Pseudomonadati</taxon>
        <taxon>Pseudomonadota</taxon>
        <taxon>Gammaproteobacteria</taxon>
        <taxon>Oceanospirillales</taxon>
        <taxon>Oceanospirillaceae</taxon>
        <taxon>Litoribacillus</taxon>
    </lineage>
</organism>
<feature type="domain" description="Anthranilate synthase component I N-terminal" evidence="4">
    <location>
        <begin position="16"/>
        <end position="143"/>
    </location>
</feature>
<name>A0ABP7MBX5_9GAMM</name>
<dbReference type="InterPro" id="IPR006805">
    <property type="entry name" value="Anth_synth_I_N"/>
</dbReference>
<dbReference type="NCBIfam" id="TIGR00553">
    <property type="entry name" value="pabB"/>
    <property type="match status" value="1"/>
</dbReference>
<sequence length="450" mass="49958">MSQALSVFAIAYQPNSIEAFKCIKHLPYPVMLESGHGKYADLMGRFDILTANPAEIIASTPDQKNPGLSGNALLQKLNDALDALSLDPVSEELPFIGGAIGFMNYDFGQQLETLPCSTEQDISLPPAWFGIFGWALITDHRENISWIVNDETLSNYSDSELLNLFNTQANTELETFSLTSPFASNLTQNEYSERFRRLKEYIYAGDCYQVNFAQRFSAECKGDSLLAFEKIANKIPTPFSAYFQLGQWDVLSHSPERFVELENNQVTTKPIKGTRPRGHNPANDQALSEELLNSTKDRAENLMIVDLLRNDLSRVCAPFSVKVPKLFDIESYPNVHHLVSTVTGTLDQNETATSLLGHSFPGGSITGAPKIRAMEIIDELEPHHRSIYCGSVIYISRHGRMDSSITIRTLVRDGNKIHAWGGGGIVADSEAESEYQETLTKISPLLKAIS</sequence>
<dbReference type="InterPro" id="IPR005802">
    <property type="entry name" value="ADC_synth_comp_1"/>
</dbReference>
<evidence type="ECO:0000259" key="3">
    <source>
        <dbReference type="Pfam" id="PF00425"/>
    </source>
</evidence>